<evidence type="ECO:0000256" key="1">
    <source>
        <dbReference type="ARBA" id="ARBA00004477"/>
    </source>
</evidence>
<dbReference type="GO" id="GO:0005789">
    <property type="term" value="C:endoplasmic reticulum membrane"/>
    <property type="evidence" value="ECO:0007669"/>
    <property type="project" value="UniProtKB-SubCell"/>
</dbReference>
<dbReference type="OrthoDB" id="7694678at2759"/>
<feature type="transmembrane region" description="Helical" evidence="11">
    <location>
        <begin position="119"/>
        <end position="139"/>
    </location>
</feature>
<keyword evidence="7 11" id="KW-0653">Protein transport</keyword>
<keyword evidence="3 11" id="KW-0813">Transport</keyword>
<feature type="transmembrane region" description="Helical" evidence="11">
    <location>
        <begin position="338"/>
        <end position="357"/>
    </location>
</feature>
<feature type="transmembrane region" description="Helical" evidence="11">
    <location>
        <begin position="36"/>
        <end position="59"/>
    </location>
</feature>
<comment type="subcellular location">
    <subcellularLocation>
        <location evidence="1 11">Endoplasmic reticulum membrane</location>
        <topology evidence="1 11">Multi-pass membrane protein</topology>
    </subcellularLocation>
</comment>
<evidence type="ECO:0000256" key="10">
    <source>
        <dbReference type="ARBA" id="ARBA00023170"/>
    </source>
</evidence>
<evidence type="ECO:0000256" key="8">
    <source>
        <dbReference type="ARBA" id="ARBA00022989"/>
    </source>
</evidence>
<keyword evidence="5 11" id="KW-0256">Endoplasmic reticulum</keyword>
<keyword evidence="6" id="KW-0931">ER-Golgi transport</keyword>
<feature type="transmembrane region" description="Helical" evidence="11">
    <location>
        <begin position="394"/>
        <end position="412"/>
    </location>
</feature>
<dbReference type="InterPro" id="IPR000133">
    <property type="entry name" value="ER_ret_rcpt"/>
</dbReference>
<feature type="transmembrane region" description="Helical" evidence="11">
    <location>
        <begin position="424"/>
        <end position="443"/>
    </location>
</feature>
<evidence type="ECO:0000313" key="12">
    <source>
        <dbReference type="EMBL" id="KRY23294.1"/>
    </source>
</evidence>
<comment type="caution">
    <text evidence="12">The sequence shown here is derived from an EMBL/GenBank/DDBJ whole genome shotgun (WGS) entry which is preliminary data.</text>
</comment>
<dbReference type="Pfam" id="PF00810">
    <property type="entry name" value="ER_lumen_recept"/>
    <property type="match status" value="2"/>
</dbReference>
<evidence type="ECO:0000256" key="4">
    <source>
        <dbReference type="ARBA" id="ARBA00022692"/>
    </source>
</evidence>
<evidence type="ECO:0000256" key="11">
    <source>
        <dbReference type="RuleBase" id="RU000634"/>
    </source>
</evidence>
<feature type="transmembrane region" description="Helical" evidence="11">
    <location>
        <begin position="6"/>
        <end position="24"/>
    </location>
</feature>
<feature type="transmembrane region" description="Helical" evidence="11">
    <location>
        <begin position="178"/>
        <end position="195"/>
    </location>
</feature>
<dbReference type="GO" id="GO:0015031">
    <property type="term" value="P:protein transport"/>
    <property type="evidence" value="ECO:0007669"/>
    <property type="project" value="UniProtKB-KW"/>
</dbReference>
<sequence length="456" mass="52877">MNYFYVTGNAFRFFSLLMLFLKMWEAKSAAGVSASSVILFAIVFTTRYADLLVAFYSYYNTIMKMAYLLLSYSTVYLIFFELHSTYDHGKDLFRTELLILPSFFLALTLNYNFEVIEICWTFSIYLETVALVPQLYMVLKSGFLHSTIRPFLYCFTAYRTLYLFSWIYRYFIESRFELISIISGCAQMLLLASFFNRKLRTTETSSKFGQDTVDTGRTIYFTPTAGKICTTKNLKHDHAQFTGDTGGPLNKQLLSFGCSLFAPNLMVDWMPGFLGISGRSQILFALVFSTRYLDLFTVIYSYYNAVMKVIFLAVTYATLYLIFFKFKATYHRSHDTFRIEFLLIPSLLLALLINHQFSVIEVLWAFSIYLESVAILPQLFMLSKTGEAETITSHYLFALGLYRALYILNWIYRYVNENFSDAIAIVSGCVQTILYADFFYLYVTRVLKGRKIQLPA</sequence>
<evidence type="ECO:0000256" key="5">
    <source>
        <dbReference type="ARBA" id="ARBA00022824"/>
    </source>
</evidence>
<feature type="transmembrane region" description="Helical" evidence="11">
    <location>
        <begin position="363"/>
        <end position="382"/>
    </location>
</feature>
<keyword evidence="9 11" id="KW-0472">Membrane</keyword>
<keyword evidence="8 11" id="KW-1133">Transmembrane helix</keyword>
<name>A0A0V1AF81_9BILA</name>
<protein>
    <recommendedName>
        <fullName evidence="11">ER lumen protein-retaining receptor</fullName>
    </recommendedName>
</protein>
<feature type="transmembrane region" description="Helical" evidence="11">
    <location>
        <begin position="95"/>
        <end position="113"/>
    </location>
</feature>
<dbReference type="PROSITE" id="PS00951">
    <property type="entry name" value="ER_LUMEN_RECEPTOR_1"/>
    <property type="match status" value="1"/>
</dbReference>
<dbReference type="PRINTS" id="PR00660">
    <property type="entry name" value="ERLUMENR"/>
</dbReference>
<dbReference type="EMBL" id="JYDQ01000004">
    <property type="protein sequence ID" value="KRY23294.1"/>
    <property type="molecule type" value="Genomic_DNA"/>
</dbReference>
<evidence type="ECO:0000256" key="3">
    <source>
        <dbReference type="ARBA" id="ARBA00022448"/>
    </source>
</evidence>
<evidence type="ECO:0000313" key="13">
    <source>
        <dbReference type="Proteomes" id="UP000054783"/>
    </source>
</evidence>
<evidence type="ECO:0000256" key="6">
    <source>
        <dbReference type="ARBA" id="ARBA00022892"/>
    </source>
</evidence>
<dbReference type="PROSITE" id="PS00952">
    <property type="entry name" value="ER_LUMEN_RECEPTOR_2"/>
    <property type="match status" value="1"/>
</dbReference>
<reference evidence="12 13" key="1">
    <citation type="submission" date="2015-01" db="EMBL/GenBank/DDBJ databases">
        <title>Evolution of Trichinella species and genotypes.</title>
        <authorList>
            <person name="Korhonen P.K."/>
            <person name="Edoardo P."/>
            <person name="Giuseppe L.R."/>
            <person name="Gasser R.B."/>
        </authorList>
    </citation>
    <scope>NUCLEOTIDE SEQUENCE [LARGE SCALE GENOMIC DNA]</scope>
    <source>
        <strain evidence="12">ISS2496</strain>
    </source>
</reference>
<keyword evidence="10 11" id="KW-0675">Receptor</keyword>
<dbReference type="STRING" id="990121.A0A0V1AF81"/>
<proteinExistence type="inferred from homology"/>
<organism evidence="12 13">
    <name type="scientific">Trichinella patagoniensis</name>
    <dbReference type="NCBI Taxonomy" id="990121"/>
    <lineage>
        <taxon>Eukaryota</taxon>
        <taxon>Metazoa</taxon>
        <taxon>Ecdysozoa</taxon>
        <taxon>Nematoda</taxon>
        <taxon>Enoplea</taxon>
        <taxon>Dorylaimia</taxon>
        <taxon>Trichinellida</taxon>
        <taxon>Trichinellidae</taxon>
        <taxon>Trichinella</taxon>
    </lineage>
</organism>
<comment type="similarity">
    <text evidence="2 11">Belongs to the ERD2 family.</text>
</comment>
<feature type="transmembrane region" description="Helical" evidence="11">
    <location>
        <begin position="309"/>
        <end position="326"/>
    </location>
</feature>
<feature type="transmembrane region" description="Helical" evidence="11">
    <location>
        <begin position="65"/>
        <end position="83"/>
    </location>
</feature>
<keyword evidence="13" id="KW-1185">Reference proteome</keyword>
<gene>
    <name evidence="12" type="primary">KdelR</name>
    <name evidence="12" type="ORF">T12_6199</name>
</gene>
<evidence type="ECO:0000256" key="2">
    <source>
        <dbReference type="ARBA" id="ARBA00010120"/>
    </source>
</evidence>
<dbReference type="PANTHER" id="PTHR10585">
    <property type="entry name" value="ER LUMEN PROTEIN RETAINING RECEPTOR"/>
    <property type="match status" value="1"/>
</dbReference>
<feature type="transmembrane region" description="Helical" evidence="11">
    <location>
        <begin position="151"/>
        <end position="172"/>
    </location>
</feature>
<evidence type="ECO:0000256" key="7">
    <source>
        <dbReference type="ARBA" id="ARBA00022927"/>
    </source>
</evidence>
<dbReference type="GO" id="GO:0016192">
    <property type="term" value="P:vesicle-mediated transport"/>
    <property type="evidence" value="ECO:0007669"/>
    <property type="project" value="UniProtKB-KW"/>
</dbReference>
<comment type="caution">
    <text evidence="11">Lacks conserved residue(s) required for the propagation of feature annotation.</text>
</comment>
<dbReference type="AlphaFoldDB" id="A0A0V1AF81"/>
<dbReference type="GO" id="GO:0006621">
    <property type="term" value="P:protein retention in ER lumen"/>
    <property type="evidence" value="ECO:0007669"/>
    <property type="project" value="InterPro"/>
</dbReference>
<accession>A0A0V1AF81</accession>
<keyword evidence="4 11" id="KW-0812">Transmembrane</keyword>
<dbReference type="Proteomes" id="UP000054783">
    <property type="component" value="Unassembled WGS sequence"/>
</dbReference>
<dbReference type="GO" id="GO:0046923">
    <property type="term" value="F:ER retention sequence binding"/>
    <property type="evidence" value="ECO:0007669"/>
    <property type="project" value="InterPro"/>
</dbReference>
<evidence type="ECO:0000256" key="9">
    <source>
        <dbReference type="ARBA" id="ARBA00023136"/>
    </source>
</evidence>